<dbReference type="Proteomes" id="UP000007524">
    <property type="component" value="Segment"/>
</dbReference>
<name>H6X3L3_9CAUD</name>
<sequence length="216" mass="24893">MSNVVRHKGVMRNTGSRVFVVFRELPGEPEYCLVVFQDSLPEVYTWAVRDLVSGPGQNSTELHEIMNAVGVLDGRKMLNVLHEGKYLRKVRTADVDMHTGGNNIIPLNVLNERFSANLTEESKIKDYNPFNPEMQDTKIEEMTIVSELIKEAQKYEKLSKDYYERLYNLEPSMRPQGEVKESEGFFSIEFPNDISQTKAIEKLKKVFLERKNNAND</sequence>
<dbReference type="OrthoDB" id="13323at10239"/>
<gene>
    <name evidence="1" type="ORF">RaK2_00056</name>
</gene>
<dbReference type="KEGG" id="vg:14012644"/>
<organism evidence="1 2">
    <name type="scientific">Klebsiella phage vB_KleM_RaK2</name>
    <dbReference type="NCBI Taxonomy" id="1147094"/>
    <lineage>
        <taxon>Viruses</taxon>
        <taxon>Duplodnaviria</taxon>
        <taxon>Heunggongvirae</taxon>
        <taxon>Uroviricota</taxon>
        <taxon>Caudoviricetes</taxon>
        <taxon>Alcyoneusvirus</taxon>
        <taxon>Alcyoneusvirus RaK2</taxon>
    </lineage>
</organism>
<evidence type="ECO:0000313" key="1">
    <source>
        <dbReference type="EMBL" id="AFA44329.1"/>
    </source>
</evidence>
<keyword evidence="2" id="KW-1185">Reference proteome</keyword>
<reference evidence="1 2" key="1">
    <citation type="journal article" date="2012" name="J. Virol.">
        <title>Genome of Klebsiella sp.-Infecting Bacteriophage vB_KleM_RaK2.</title>
        <authorList>
            <person name="Simoliunas E."/>
            <person name="Kaliniene L."/>
            <person name="Truncaite L."/>
            <person name="Klausa V."/>
            <person name="Zajanckauskaite A."/>
            <person name="Meskys R."/>
        </authorList>
    </citation>
    <scope>NUCLEOTIDE SEQUENCE [LARGE SCALE GENOMIC DNA]</scope>
</reference>
<evidence type="ECO:0000313" key="2">
    <source>
        <dbReference type="Proteomes" id="UP000007524"/>
    </source>
</evidence>
<dbReference type="EMBL" id="JQ513383">
    <property type="protein sequence ID" value="AFA44329.1"/>
    <property type="molecule type" value="Genomic_DNA"/>
</dbReference>
<accession>H6X3L3</accession>
<dbReference type="GeneID" id="14012644"/>
<protein>
    <submittedName>
        <fullName evidence="1">Uncharacterized protein</fullName>
    </submittedName>
</protein>
<proteinExistence type="predicted"/>
<dbReference type="RefSeq" id="YP_007007211.1">
    <property type="nucleotide sequence ID" value="NC_019526.1"/>
</dbReference>